<organism evidence="12 13">
    <name type="scientific">Cylicostephanus goldi</name>
    <name type="common">Nematode worm</name>
    <dbReference type="NCBI Taxonomy" id="71465"/>
    <lineage>
        <taxon>Eukaryota</taxon>
        <taxon>Metazoa</taxon>
        <taxon>Ecdysozoa</taxon>
        <taxon>Nematoda</taxon>
        <taxon>Chromadorea</taxon>
        <taxon>Rhabditida</taxon>
        <taxon>Rhabditina</taxon>
        <taxon>Rhabditomorpha</taxon>
        <taxon>Strongyloidea</taxon>
        <taxon>Strongylidae</taxon>
        <taxon>Cylicostephanus</taxon>
    </lineage>
</organism>
<dbReference type="PANTHER" id="PTHR47970">
    <property type="entry name" value="KINESIN-LIKE PROTEIN KIF11"/>
    <property type="match status" value="1"/>
</dbReference>
<dbReference type="InterPro" id="IPR036961">
    <property type="entry name" value="Kinesin_motor_dom_sf"/>
</dbReference>
<evidence type="ECO:0000256" key="10">
    <source>
        <dbReference type="RuleBase" id="RU000394"/>
    </source>
</evidence>
<keyword evidence="7" id="KW-0206">Cytoskeleton</keyword>
<evidence type="ECO:0000313" key="12">
    <source>
        <dbReference type="EMBL" id="VDN22065.1"/>
    </source>
</evidence>
<sequence length="313" mass="34414">MVYGPNTTQERIYADMVSSQVERVLAGYNCTLFAYGQTGTGKTYTMEGGSGKYDSYQEDPTTGIIPRAVEHIFEELAKSSTEEYSVRISYLELYNEELYDLLAPTSDDRERLRIFDDPSKKGVVVISGAEEIPVRDRAEVYRLLRRGAEKRTTAATLMNMNSSRSHSIFTVSVVIRENTASGEELVKQGKLNLGKLNLVDLAGSEHIGRSGAEGKRAKEAGNINQSLLTLGRVITALTSSAPHVPYRESKLTRLLQDSLGGATITSIIATLSPASTNYEETISTLEYAARAKSIKNHPECNQKVSRKALFKVG</sequence>
<dbReference type="GO" id="GO:0008574">
    <property type="term" value="F:plus-end-directed microtubule motor activity"/>
    <property type="evidence" value="ECO:0007669"/>
    <property type="project" value="TreeGrafter"/>
</dbReference>
<dbReference type="PROSITE" id="PS50067">
    <property type="entry name" value="KINESIN_MOTOR_2"/>
    <property type="match status" value="1"/>
</dbReference>
<feature type="domain" description="Kinesin motor" evidence="11">
    <location>
        <begin position="1"/>
        <end position="294"/>
    </location>
</feature>
<dbReference type="SMART" id="SM00129">
    <property type="entry name" value="KISc"/>
    <property type="match status" value="1"/>
</dbReference>
<evidence type="ECO:0000259" key="11">
    <source>
        <dbReference type="PROSITE" id="PS50067"/>
    </source>
</evidence>
<dbReference type="InterPro" id="IPR047149">
    <property type="entry name" value="KIF11-like"/>
</dbReference>
<dbReference type="InterPro" id="IPR001752">
    <property type="entry name" value="Kinesin_motor_dom"/>
</dbReference>
<dbReference type="PANTHER" id="PTHR47970:SF12">
    <property type="entry name" value="KINESIN FAMILY MEMBER 11"/>
    <property type="match status" value="1"/>
</dbReference>
<dbReference type="Gene3D" id="3.40.850.10">
    <property type="entry name" value="Kinesin motor domain"/>
    <property type="match status" value="1"/>
</dbReference>
<comment type="subcellular location">
    <subcellularLocation>
        <location evidence="1">Cytoplasm</location>
        <location evidence="1">Cytoskeleton</location>
    </subcellularLocation>
</comment>
<dbReference type="GO" id="GO:0051231">
    <property type="term" value="P:spindle elongation"/>
    <property type="evidence" value="ECO:0007669"/>
    <property type="project" value="TreeGrafter"/>
</dbReference>
<dbReference type="FunFam" id="3.40.850.10:FF:000019">
    <property type="entry name" value="Kinesin-like protein KIN-5D"/>
    <property type="match status" value="1"/>
</dbReference>
<dbReference type="GO" id="GO:0072686">
    <property type="term" value="C:mitotic spindle"/>
    <property type="evidence" value="ECO:0007669"/>
    <property type="project" value="TreeGrafter"/>
</dbReference>
<evidence type="ECO:0000313" key="13">
    <source>
        <dbReference type="Proteomes" id="UP000271889"/>
    </source>
</evidence>
<dbReference type="GO" id="GO:0005524">
    <property type="term" value="F:ATP binding"/>
    <property type="evidence" value="ECO:0007669"/>
    <property type="project" value="UniProtKB-UniRule"/>
</dbReference>
<keyword evidence="5 9" id="KW-0067">ATP-binding</keyword>
<evidence type="ECO:0000256" key="6">
    <source>
        <dbReference type="ARBA" id="ARBA00023175"/>
    </source>
</evidence>
<keyword evidence="13" id="KW-1185">Reference proteome</keyword>
<evidence type="ECO:0000256" key="8">
    <source>
        <dbReference type="ARBA" id="ARBA00034704"/>
    </source>
</evidence>
<evidence type="ECO:0000256" key="9">
    <source>
        <dbReference type="PROSITE-ProRule" id="PRU00283"/>
    </source>
</evidence>
<feature type="binding site" evidence="9">
    <location>
        <begin position="36"/>
        <end position="43"/>
    </location>
    <ligand>
        <name>ATP</name>
        <dbReference type="ChEBI" id="CHEBI:30616"/>
    </ligand>
</feature>
<dbReference type="SUPFAM" id="SSF52540">
    <property type="entry name" value="P-loop containing nucleoside triphosphate hydrolases"/>
    <property type="match status" value="1"/>
</dbReference>
<dbReference type="Proteomes" id="UP000271889">
    <property type="component" value="Unassembled WGS sequence"/>
</dbReference>
<reference evidence="12 13" key="1">
    <citation type="submission" date="2018-11" db="EMBL/GenBank/DDBJ databases">
        <authorList>
            <consortium name="Pathogen Informatics"/>
        </authorList>
    </citation>
    <scope>NUCLEOTIDE SEQUENCE [LARGE SCALE GENOMIC DNA]</scope>
</reference>
<evidence type="ECO:0000256" key="1">
    <source>
        <dbReference type="ARBA" id="ARBA00004245"/>
    </source>
</evidence>
<protein>
    <recommendedName>
        <fullName evidence="10">Kinesin-like protein</fullName>
    </recommendedName>
</protein>
<gene>
    <name evidence="12" type="ORF">CGOC_LOCUS9198</name>
</gene>
<evidence type="ECO:0000256" key="4">
    <source>
        <dbReference type="ARBA" id="ARBA00022741"/>
    </source>
</evidence>
<dbReference type="GO" id="GO:0007018">
    <property type="term" value="P:microtubule-based movement"/>
    <property type="evidence" value="ECO:0007669"/>
    <property type="project" value="InterPro"/>
</dbReference>
<keyword evidence="6 9" id="KW-0505">Motor protein</keyword>
<dbReference type="GO" id="GO:0005634">
    <property type="term" value="C:nucleus"/>
    <property type="evidence" value="ECO:0007669"/>
    <property type="project" value="TreeGrafter"/>
</dbReference>
<keyword evidence="4 9" id="KW-0547">Nucleotide-binding</keyword>
<dbReference type="Pfam" id="PF00225">
    <property type="entry name" value="Kinesin"/>
    <property type="match status" value="1"/>
</dbReference>
<dbReference type="GO" id="GO:0008017">
    <property type="term" value="F:microtubule binding"/>
    <property type="evidence" value="ECO:0007669"/>
    <property type="project" value="InterPro"/>
</dbReference>
<accession>A0A3P7LYH8</accession>
<dbReference type="GO" id="GO:0090307">
    <property type="term" value="P:mitotic spindle assembly"/>
    <property type="evidence" value="ECO:0007669"/>
    <property type="project" value="TreeGrafter"/>
</dbReference>
<name>A0A3P7LYH8_CYLGO</name>
<keyword evidence="2" id="KW-0963">Cytoplasm</keyword>
<evidence type="ECO:0000256" key="2">
    <source>
        <dbReference type="ARBA" id="ARBA00022490"/>
    </source>
</evidence>
<dbReference type="GO" id="GO:0005876">
    <property type="term" value="C:spindle microtubule"/>
    <property type="evidence" value="ECO:0007669"/>
    <property type="project" value="TreeGrafter"/>
</dbReference>
<proteinExistence type="inferred from homology"/>
<dbReference type="OrthoDB" id="3176171at2759"/>
<evidence type="ECO:0000256" key="7">
    <source>
        <dbReference type="ARBA" id="ARBA00023212"/>
    </source>
</evidence>
<evidence type="ECO:0000256" key="3">
    <source>
        <dbReference type="ARBA" id="ARBA00022701"/>
    </source>
</evidence>
<dbReference type="InterPro" id="IPR027417">
    <property type="entry name" value="P-loop_NTPase"/>
</dbReference>
<dbReference type="EMBL" id="UYRV01106170">
    <property type="protein sequence ID" value="VDN22065.1"/>
    <property type="molecule type" value="Genomic_DNA"/>
</dbReference>
<dbReference type="AlphaFoldDB" id="A0A3P7LYH8"/>
<dbReference type="InterPro" id="IPR019821">
    <property type="entry name" value="Kinesin_motor_CS"/>
</dbReference>
<dbReference type="PRINTS" id="PR00380">
    <property type="entry name" value="KINESINHEAVY"/>
</dbReference>
<evidence type="ECO:0000256" key="5">
    <source>
        <dbReference type="ARBA" id="ARBA00022840"/>
    </source>
</evidence>
<keyword evidence="3 10" id="KW-0493">Microtubule</keyword>
<comment type="similarity">
    <text evidence="8">Belongs to the TRAFAC class myosin-kinesin ATPase superfamily. Kinesin family. KIN-5/BimC subfamily.</text>
</comment>
<dbReference type="PROSITE" id="PS00411">
    <property type="entry name" value="KINESIN_MOTOR_1"/>
    <property type="match status" value="1"/>
</dbReference>